<evidence type="ECO:0000313" key="2">
    <source>
        <dbReference type="Proteomes" id="UP000076738"/>
    </source>
</evidence>
<reference evidence="1 2" key="1">
    <citation type="journal article" date="2016" name="Mol. Biol. Evol.">
        <title>Comparative Genomics of Early-Diverging Mushroom-Forming Fungi Provides Insights into the Origins of Lignocellulose Decay Capabilities.</title>
        <authorList>
            <person name="Nagy L.G."/>
            <person name="Riley R."/>
            <person name="Tritt A."/>
            <person name="Adam C."/>
            <person name="Daum C."/>
            <person name="Floudas D."/>
            <person name="Sun H."/>
            <person name="Yadav J.S."/>
            <person name="Pangilinan J."/>
            <person name="Larsson K.H."/>
            <person name="Matsuura K."/>
            <person name="Barry K."/>
            <person name="Labutti K."/>
            <person name="Kuo R."/>
            <person name="Ohm R.A."/>
            <person name="Bhattacharya S.S."/>
            <person name="Shirouzu T."/>
            <person name="Yoshinaga Y."/>
            <person name="Martin F.M."/>
            <person name="Grigoriev I.V."/>
            <person name="Hibbett D.S."/>
        </authorList>
    </citation>
    <scope>NUCLEOTIDE SEQUENCE [LARGE SCALE GENOMIC DNA]</scope>
    <source>
        <strain evidence="1 2">TUFC12733</strain>
    </source>
</reference>
<accession>A0A167H8I4</accession>
<keyword evidence="2" id="KW-1185">Reference proteome</keyword>
<evidence type="ECO:0000313" key="1">
    <source>
        <dbReference type="EMBL" id="KZO91355.1"/>
    </source>
</evidence>
<organism evidence="1 2">
    <name type="scientific">Calocera viscosa (strain TUFC12733)</name>
    <dbReference type="NCBI Taxonomy" id="1330018"/>
    <lineage>
        <taxon>Eukaryota</taxon>
        <taxon>Fungi</taxon>
        <taxon>Dikarya</taxon>
        <taxon>Basidiomycota</taxon>
        <taxon>Agaricomycotina</taxon>
        <taxon>Dacrymycetes</taxon>
        <taxon>Dacrymycetales</taxon>
        <taxon>Dacrymycetaceae</taxon>
        <taxon>Calocera</taxon>
    </lineage>
</organism>
<proteinExistence type="predicted"/>
<dbReference type="AlphaFoldDB" id="A0A167H8I4"/>
<dbReference type="Proteomes" id="UP000076738">
    <property type="component" value="Unassembled WGS sequence"/>
</dbReference>
<gene>
    <name evidence="1" type="ORF">CALVIDRAFT_347888</name>
</gene>
<sequence length="254" mass="27713">MHLLHPPPRYPEPLPAVGEALYYPIGAYSPFTGLVTSPYRHGSRRPLPPLLEDDRAAEALFSLHPVPGGAGVRDAQGVNLVLGILPSGDYALLLPSHSVHIPGSLPTPHTASEFLSLSPAHYPTKEKLLAALKRTKERKAAHLGPGRRGNAGRLAAFEHARIFYKMYGPASYTLLGAPANRAAPHILVIQFNLWCPLTSAQDAAPVLLDAAWARADLRTGTLEEEQYVVCHGALRQPGQEWAVRRSLRLLRFEC</sequence>
<dbReference type="EMBL" id="KV417324">
    <property type="protein sequence ID" value="KZO91355.1"/>
    <property type="molecule type" value="Genomic_DNA"/>
</dbReference>
<protein>
    <submittedName>
        <fullName evidence="1">Uncharacterized protein</fullName>
    </submittedName>
</protein>
<name>A0A167H8I4_CALVF</name>